<dbReference type="Ensembl" id="ENSPMAT00000005125.1">
    <property type="protein sequence ID" value="ENSPMAP00000005106.1"/>
    <property type="gene ID" value="ENSPMAG00000004663.1"/>
</dbReference>
<evidence type="ECO:0000256" key="1">
    <source>
        <dbReference type="ARBA" id="ARBA00004651"/>
    </source>
</evidence>
<name>S4RIS4_PETMA</name>
<dbReference type="PRINTS" id="PR00237">
    <property type="entry name" value="GPCRRHODOPSN"/>
</dbReference>
<keyword evidence="4 12" id="KW-1133">Transmembrane helix</keyword>
<keyword evidence="3 12" id="KW-0812">Transmembrane</keyword>
<dbReference type="GO" id="GO:0007204">
    <property type="term" value="P:positive regulation of cytosolic calcium ion concentration"/>
    <property type="evidence" value="ECO:0007669"/>
    <property type="project" value="TreeGrafter"/>
</dbReference>
<feature type="region of interest" description="Disordered" evidence="11">
    <location>
        <begin position="339"/>
        <end position="368"/>
    </location>
</feature>
<dbReference type="PROSITE" id="PS50262">
    <property type="entry name" value="G_PROTEIN_RECEP_F1_2"/>
    <property type="match status" value="1"/>
</dbReference>
<dbReference type="PRINTS" id="PR00425">
    <property type="entry name" value="BRADYKININR"/>
</dbReference>
<dbReference type="PANTHER" id="PTHR10489:SF957">
    <property type="entry name" value="B2 BRADYKININ RECEPTOR"/>
    <property type="match status" value="1"/>
</dbReference>
<feature type="transmembrane region" description="Helical" evidence="12">
    <location>
        <begin position="149"/>
        <end position="170"/>
    </location>
</feature>
<keyword evidence="2" id="KW-1003">Cell membrane</keyword>
<dbReference type="OMA" id="ANNYHWE"/>
<keyword evidence="6 12" id="KW-0472">Membrane</keyword>
<accession>S4RIS4</accession>
<dbReference type="GO" id="GO:0009897">
    <property type="term" value="C:external side of plasma membrane"/>
    <property type="evidence" value="ECO:0007669"/>
    <property type="project" value="TreeGrafter"/>
</dbReference>
<evidence type="ECO:0000259" key="13">
    <source>
        <dbReference type="PROSITE" id="PS50262"/>
    </source>
</evidence>
<evidence type="ECO:0000256" key="6">
    <source>
        <dbReference type="ARBA" id="ARBA00023136"/>
    </source>
</evidence>
<evidence type="ECO:0000313" key="14">
    <source>
        <dbReference type="Ensembl" id="ENSPMAP00000005106.1"/>
    </source>
</evidence>
<feature type="transmembrane region" description="Helical" evidence="12">
    <location>
        <begin position="251"/>
        <end position="269"/>
    </location>
</feature>
<dbReference type="STRING" id="7757.ENSPMAP00000005106"/>
<evidence type="ECO:0000256" key="8">
    <source>
        <dbReference type="ARBA" id="ARBA00023170"/>
    </source>
</evidence>
<keyword evidence="7" id="KW-1015">Disulfide bond</keyword>
<proteinExistence type="predicted"/>
<evidence type="ECO:0000256" key="10">
    <source>
        <dbReference type="ARBA" id="ARBA00023224"/>
    </source>
</evidence>
<feature type="transmembrane region" description="Helical" evidence="12">
    <location>
        <begin position="37"/>
        <end position="58"/>
    </location>
</feature>
<comment type="subcellular location">
    <subcellularLocation>
        <location evidence="1">Cell membrane</location>
        <topology evidence="1">Multi-pass membrane protein</topology>
    </subcellularLocation>
</comment>
<feature type="transmembrane region" description="Helical" evidence="12">
    <location>
        <begin position="110"/>
        <end position="128"/>
    </location>
</feature>
<dbReference type="InterPro" id="IPR000496">
    <property type="entry name" value="Brdyknn_rcpt"/>
</dbReference>
<feature type="transmembrane region" description="Helical" evidence="12">
    <location>
        <begin position="200"/>
        <end position="219"/>
    </location>
</feature>
<evidence type="ECO:0000256" key="4">
    <source>
        <dbReference type="ARBA" id="ARBA00022989"/>
    </source>
</evidence>
<dbReference type="AlphaFoldDB" id="S4RIS4"/>
<dbReference type="PANTHER" id="PTHR10489">
    <property type="entry name" value="CELL ADHESION MOLECULE"/>
    <property type="match status" value="1"/>
</dbReference>
<dbReference type="GO" id="GO:0016493">
    <property type="term" value="F:C-C chemokine receptor activity"/>
    <property type="evidence" value="ECO:0007669"/>
    <property type="project" value="TreeGrafter"/>
</dbReference>
<feature type="compositionally biased region" description="Polar residues" evidence="11">
    <location>
        <begin position="357"/>
        <end position="368"/>
    </location>
</feature>
<reference evidence="14" key="1">
    <citation type="submission" date="2025-08" db="UniProtKB">
        <authorList>
            <consortium name="Ensembl"/>
        </authorList>
    </citation>
    <scope>IDENTIFICATION</scope>
</reference>
<dbReference type="GO" id="GO:0006955">
    <property type="term" value="P:immune response"/>
    <property type="evidence" value="ECO:0007669"/>
    <property type="project" value="TreeGrafter"/>
</dbReference>
<dbReference type="GO" id="GO:0019957">
    <property type="term" value="F:C-C chemokine binding"/>
    <property type="evidence" value="ECO:0007669"/>
    <property type="project" value="TreeGrafter"/>
</dbReference>
<evidence type="ECO:0000256" key="2">
    <source>
        <dbReference type="ARBA" id="ARBA00022475"/>
    </source>
</evidence>
<evidence type="ECO:0000256" key="7">
    <source>
        <dbReference type="ARBA" id="ARBA00023157"/>
    </source>
</evidence>
<dbReference type="InterPro" id="IPR017452">
    <property type="entry name" value="GPCR_Rhodpsn_7TM"/>
</dbReference>
<protein>
    <submittedName>
        <fullName evidence="14">Bradykinin receptor B1</fullName>
    </submittedName>
</protein>
<dbReference type="HOGENOM" id="CLU_009579_8_3_1"/>
<dbReference type="InterPro" id="IPR050119">
    <property type="entry name" value="CCR1-9-like"/>
</dbReference>
<evidence type="ECO:0000256" key="5">
    <source>
        <dbReference type="ARBA" id="ARBA00023040"/>
    </source>
</evidence>
<dbReference type="Gene3D" id="1.20.1070.10">
    <property type="entry name" value="Rhodopsin 7-helix transmembrane proteins"/>
    <property type="match status" value="1"/>
</dbReference>
<evidence type="ECO:0000256" key="9">
    <source>
        <dbReference type="ARBA" id="ARBA00023180"/>
    </source>
</evidence>
<dbReference type="GO" id="GO:0004947">
    <property type="term" value="F:bradykinin receptor activity"/>
    <property type="evidence" value="ECO:0007669"/>
    <property type="project" value="InterPro"/>
</dbReference>
<feature type="transmembrane region" description="Helical" evidence="12">
    <location>
        <begin position="70"/>
        <end position="90"/>
    </location>
</feature>
<dbReference type="GO" id="GO:0060326">
    <property type="term" value="P:cell chemotaxis"/>
    <property type="evidence" value="ECO:0007669"/>
    <property type="project" value="TreeGrafter"/>
</dbReference>
<evidence type="ECO:0000256" key="11">
    <source>
        <dbReference type="SAM" id="MobiDB-lite"/>
    </source>
</evidence>
<evidence type="ECO:0000256" key="12">
    <source>
        <dbReference type="SAM" id="Phobius"/>
    </source>
</evidence>
<sequence>WANHSERDNASEILKPCLNADNYFAGTWDIFTSATPVLILTAFALGLVLNLAVLLVYALHCGVQTVADVYVTNLTVAELLLVVNLPFWAVSVKRGLSWPFGDFMCRATNAVLYVNKYASVFFLAAVSLDQHQVICKTMQSYAKRRVSRVRLRCVALWLCSLLLGLPVVIFRNVRPFPEQDLPAVCFLDYPSPKWNVVNRILLDVLGFVLPFTTIGVCGFRIRRSLLRSRVSTRSGRELVASGARDQERSRAIAAISTVVVGFFICWFPFHFNSCCGWLLKTDVLADKCWWEYLWNLCSQISTYFGFLNSCVNPALYFTASRAFQRKALQVFCCKRDQASNSSSIASKSRSRAEHTSVGHTSSQASSSM</sequence>
<keyword evidence="8" id="KW-0675">Receptor</keyword>
<dbReference type="InterPro" id="IPR000276">
    <property type="entry name" value="GPCR_Rhodpsn"/>
</dbReference>
<dbReference type="GeneTree" id="ENSGT01130000278308"/>
<keyword evidence="9" id="KW-0325">Glycoprotein</keyword>
<dbReference type="GO" id="GO:0019722">
    <property type="term" value="P:calcium-mediated signaling"/>
    <property type="evidence" value="ECO:0007669"/>
    <property type="project" value="TreeGrafter"/>
</dbReference>
<keyword evidence="5" id="KW-0297">G-protein coupled receptor</keyword>
<organism evidence="14">
    <name type="scientific">Petromyzon marinus</name>
    <name type="common">Sea lamprey</name>
    <dbReference type="NCBI Taxonomy" id="7757"/>
    <lineage>
        <taxon>Eukaryota</taxon>
        <taxon>Metazoa</taxon>
        <taxon>Chordata</taxon>
        <taxon>Craniata</taxon>
        <taxon>Vertebrata</taxon>
        <taxon>Cyclostomata</taxon>
        <taxon>Hyperoartia</taxon>
        <taxon>Petromyzontiformes</taxon>
        <taxon>Petromyzontidae</taxon>
        <taxon>Petromyzon</taxon>
    </lineage>
</organism>
<dbReference type="Pfam" id="PF00001">
    <property type="entry name" value="7tm_1"/>
    <property type="match status" value="1"/>
</dbReference>
<dbReference type="SUPFAM" id="SSF81321">
    <property type="entry name" value="Family A G protein-coupled receptor-like"/>
    <property type="match status" value="1"/>
</dbReference>
<keyword evidence="10" id="KW-0807">Transducer</keyword>
<evidence type="ECO:0000256" key="3">
    <source>
        <dbReference type="ARBA" id="ARBA00022692"/>
    </source>
</evidence>
<reference evidence="14" key="2">
    <citation type="submission" date="2025-09" db="UniProtKB">
        <authorList>
            <consortium name="Ensembl"/>
        </authorList>
    </citation>
    <scope>IDENTIFICATION</scope>
</reference>
<feature type="domain" description="G-protein coupled receptors family 1 profile" evidence="13">
    <location>
        <begin position="49"/>
        <end position="316"/>
    </location>
</feature>